<feature type="region of interest" description="Disordered" evidence="1">
    <location>
        <begin position="427"/>
        <end position="450"/>
    </location>
</feature>
<keyword evidence="3" id="KW-1185">Reference proteome</keyword>
<evidence type="ECO:0000313" key="2">
    <source>
        <dbReference type="EMBL" id="CAD5124225.1"/>
    </source>
</evidence>
<reference evidence="2 3" key="1">
    <citation type="submission" date="2020-08" db="EMBL/GenBank/DDBJ databases">
        <authorList>
            <person name="Hejnol A."/>
        </authorList>
    </citation>
    <scope>NUCLEOTIDE SEQUENCE [LARGE SCALE GENOMIC DNA]</scope>
</reference>
<dbReference type="EMBL" id="CAJFCJ010000020">
    <property type="protein sequence ID" value="CAD5124225.1"/>
    <property type="molecule type" value="Genomic_DNA"/>
</dbReference>
<comment type="caution">
    <text evidence="2">The sequence shown here is derived from an EMBL/GenBank/DDBJ whole genome shotgun (WGS) entry which is preliminary data.</text>
</comment>
<feature type="compositionally biased region" description="Polar residues" evidence="1">
    <location>
        <begin position="1"/>
        <end position="12"/>
    </location>
</feature>
<evidence type="ECO:0000313" key="3">
    <source>
        <dbReference type="Proteomes" id="UP000549394"/>
    </source>
</evidence>
<name>A0A7I8W8A6_9ANNE</name>
<dbReference type="AlphaFoldDB" id="A0A7I8W8A6"/>
<accession>A0A7I8W8A6</accession>
<proteinExistence type="predicted"/>
<sequence>MGQNQSSDSPNDQKAKAGRKRLSLSKNPSVTSVPGICSQEVEDKDISSKTTSMGKKRVPQTPKFFSKPKKKESNKEEINFRTLPGLSSKDKDNSSFDKKTLVQKYTLPFRPKQMLNSSSDYTLQNKCNNQPDILQSAMSTPVLNECTKIPTARRMLKMGVSSLNRSLAEVNDESSSRTSLIAVGGMVKIPSEGVQICFQVCQYDIRPYAEATESFCPNSSAYSITEILQTGVKMSVSTKSNPKFFLTALQRVSVGLCKTVDLQKIDELPIAQALSNVLESVGFVCVDRVAICYHCCAAAVPTIAVSAENVLSSHSITEIEYERFVAIESDLNNEFLDFVLLYREFNSPILGLSYTLISTDFALAVETKDNFDFDIFEKLKHHRLSVSDTSSVIEITENVTAEETVSLKLLLKDVDIDETIDLDLKEDSTDSMDSISGSDEPEDITSLSNRTRKDMLGMSCDLMNRANEPKESNAKDTWMRCVQIVRRSSVDVNQQRQLLESRGGCVSISSHRDQGFRKWVEHERVEPDECLRRNSLKSQEDSSDGEFKRQTLLPDIVIDHMNDKDSDTDSVLSLIMECSVEDENFSSINDDYDNNKGTCMNTNKRNVCSLVRPRYRSISINSYMKKDAAIDTSSLTNDEDWVLCLEELSSSEDECYNNDTNNLRRIF</sequence>
<organism evidence="2 3">
    <name type="scientific">Dimorphilus gyrociliatus</name>
    <dbReference type="NCBI Taxonomy" id="2664684"/>
    <lineage>
        <taxon>Eukaryota</taxon>
        <taxon>Metazoa</taxon>
        <taxon>Spiralia</taxon>
        <taxon>Lophotrochozoa</taxon>
        <taxon>Annelida</taxon>
        <taxon>Polychaeta</taxon>
        <taxon>Polychaeta incertae sedis</taxon>
        <taxon>Dinophilidae</taxon>
        <taxon>Dimorphilus</taxon>
    </lineage>
</organism>
<evidence type="ECO:0000256" key="1">
    <source>
        <dbReference type="SAM" id="MobiDB-lite"/>
    </source>
</evidence>
<gene>
    <name evidence="2" type="ORF">DGYR_LOCUS11799</name>
</gene>
<protein>
    <submittedName>
        <fullName evidence="2">Uncharacterized protein</fullName>
    </submittedName>
</protein>
<feature type="region of interest" description="Disordered" evidence="1">
    <location>
        <begin position="1"/>
        <end position="95"/>
    </location>
</feature>
<dbReference type="Proteomes" id="UP000549394">
    <property type="component" value="Unassembled WGS sequence"/>
</dbReference>